<evidence type="ECO:0000313" key="2">
    <source>
        <dbReference type="Proteomes" id="UP000694892"/>
    </source>
</evidence>
<accession>A0A974HQD1</accession>
<sequence>MDFLDNLPSKSKFKFDIPHSIMSDAEIWSDLYTQYMNANMLVKKKDISFSRLKHKIHVIQCNAIGKSDRVSTDYLTKEISKHELRLSEIVFAVLQRNNNQVLVITKEQRSIFVPDLNNPELDYERAKLQLKINKQLFKIVEKIPHFNPKLNVLMISDLFESHIEKYNSSEEQKNKVFKLWVPIKISHRLSIPLTELEVDIDGNLIYGTRRERLLQLNYIDNGEEFF</sequence>
<proteinExistence type="predicted"/>
<name>A0A974HQD1_XENLA</name>
<reference evidence="2" key="1">
    <citation type="journal article" date="2016" name="Nature">
        <title>Genome evolution in the allotetraploid frog Xenopus laevis.</title>
        <authorList>
            <person name="Session A.M."/>
            <person name="Uno Y."/>
            <person name="Kwon T."/>
            <person name="Chapman J.A."/>
            <person name="Toyoda A."/>
            <person name="Takahashi S."/>
            <person name="Fukui A."/>
            <person name="Hikosaka A."/>
            <person name="Suzuki A."/>
            <person name="Kondo M."/>
            <person name="van Heeringen S.J."/>
            <person name="Quigley I."/>
            <person name="Heinz S."/>
            <person name="Ogino H."/>
            <person name="Ochi H."/>
            <person name="Hellsten U."/>
            <person name="Lyons J.B."/>
            <person name="Simakov O."/>
            <person name="Putnam N."/>
            <person name="Stites J."/>
            <person name="Kuroki Y."/>
            <person name="Tanaka T."/>
            <person name="Michiue T."/>
            <person name="Watanabe M."/>
            <person name="Bogdanovic O."/>
            <person name="Lister R."/>
            <person name="Georgiou G."/>
            <person name="Paranjpe S.S."/>
            <person name="van Kruijsbergen I."/>
            <person name="Shu S."/>
            <person name="Carlson J."/>
            <person name="Kinoshita T."/>
            <person name="Ohta Y."/>
            <person name="Mawaribuchi S."/>
            <person name="Jenkins J."/>
            <person name="Grimwood J."/>
            <person name="Schmutz J."/>
            <person name="Mitros T."/>
            <person name="Mozaffari S.V."/>
            <person name="Suzuki Y."/>
            <person name="Haramoto Y."/>
            <person name="Yamamoto T.S."/>
            <person name="Takagi C."/>
            <person name="Heald R."/>
            <person name="Miller K."/>
            <person name="Haudenschild C."/>
            <person name="Kitzman J."/>
            <person name="Nakayama T."/>
            <person name="Izutsu Y."/>
            <person name="Robert J."/>
            <person name="Fortriede J."/>
            <person name="Burns K."/>
            <person name="Lotay V."/>
            <person name="Karimi K."/>
            <person name="Yasuoka Y."/>
            <person name="Dichmann D.S."/>
            <person name="Flajnik M.F."/>
            <person name="Houston D.W."/>
            <person name="Shendure J."/>
            <person name="DuPasquier L."/>
            <person name="Vize P.D."/>
            <person name="Zorn A.M."/>
            <person name="Ito M."/>
            <person name="Marcotte E.M."/>
            <person name="Wallingford J.B."/>
            <person name="Ito Y."/>
            <person name="Asashima M."/>
            <person name="Ueno N."/>
            <person name="Matsuda Y."/>
            <person name="Veenstra G.J."/>
            <person name="Fujiyama A."/>
            <person name="Harland R.M."/>
            <person name="Taira M."/>
            <person name="Rokhsar D.S."/>
        </authorList>
    </citation>
    <scope>NUCLEOTIDE SEQUENCE [LARGE SCALE GENOMIC DNA]</scope>
    <source>
        <strain evidence="2">J</strain>
    </source>
</reference>
<organism evidence="1 2">
    <name type="scientific">Xenopus laevis</name>
    <name type="common">African clawed frog</name>
    <dbReference type="NCBI Taxonomy" id="8355"/>
    <lineage>
        <taxon>Eukaryota</taxon>
        <taxon>Metazoa</taxon>
        <taxon>Chordata</taxon>
        <taxon>Craniata</taxon>
        <taxon>Vertebrata</taxon>
        <taxon>Euteleostomi</taxon>
        <taxon>Amphibia</taxon>
        <taxon>Batrachia</taxon>
        <taxon>Anura</taxon>
        <taxon>Pipoidea</taxon>
        <taxon>Pipidae</taxon>
        <taxon>Xenopodinae</taxon>
        <taxon>Xenopus</taxon>
        <taxon>Xenopus</taxon>
    </lineage>
</organism>
<dbReference type="AlphaFoldDB" id="A0A974HQD1"/>
<dbReference type="Proteomes" id="UP000694892">
    <property type="component" value="Chromosome 3S"/>
</dbReference>
<evidence type="ECO:0000313" key="1">
    <source>
        <dbReference type="EMBL" id="OCT86405.1"/>
    </source>
</evidence>
<protein>
    <submittedName>
        <fullName evidence="1">Uncharacterized protein</fullName>
    </submittedName>
</protein>
<gene>
    <name evidence="1" type="ORF">XELAEV_18020088mg</name>
</gene>
<dbReference type="EMBL" id="CM004471">
    <property type="protein sequence ID" value="OCT86405.1"/>
    <property type="molecule type" value="Genomic_DNA"/>
</dbReference>